<comment type="caution">
    <text evidence="2">The sequence shown here is derived from an EMBL/GenBank/DDBJ whole genome shotgun (WGS) entry which is preliminary data.</text>
</comment>
<feature type="compositionally biased region" description="Polar residues" evidence="1">
    <location>
        <begin position="139"/>
        <end position="152"/>
    </location>
</feature>
<evidence type="ECO:0000313" key="3">
    <source>
        <dbReference type="Proteomes" id="UP000738349"/>
    </source>
</evidence>
<feature type="compositionally biased region" description="Polar residues" evidence="1">
    <location>
        <begin position="258"/>
        <end position="281"/>
    </location>
</feature>
<feature type="region of interest" description="Disordered" evidence="1">
    <location>
        <begin position="306"/>
        <end position="337"/>
    </location>
</feature>
<gene>
    <name evidence="2" type="ORF">EDB81DRAFT_880827</name>
</gene>
<reference evidence="2" key="1">
    <citation type="journal article" date="2021" name="Nat. Commun.">
        <title>Genetic determinants of endophytism in the Arabidopsis root mycobiome.</title>
        <authorList>
            <person name="Mesny F."/>
            <person name="Miyauchi S."/>
            <person name="Thiergart T."/>
            <person name="Pickel B."/>
            <person name="Atanasova L."/>
            <person name="Karlsson M."/>
            <person name="Huettel B."/>
            <person name="Barry K.W."/>
            <person name="Haridas S."/>
            <person name="Chen C."/>
            <person name="Bauer D."/>
            <person name="Andreopoulos W."/>
            <person name="Pangilinan J."/>
            <person name="LaButti K."/>
            <person name="Riley R."/>
            <person name="Lipzen A."/>
            <person name="Clum A."/>
            <person name="Drula E."/>
            <person name="Henrissat B."/>
            <person name="Kohler A."/>
            <person name="Grigoriev I.V."/>
            <person name="Martin F.M."/>
            <person name="Hacquard S."/>
        </authorList>
    </citation>
    <scope>NUCLEOTIDE SEQUENCE</scope>
    <source>
        <strain evidence="2">MPI-CAGE-AT-0147</strain>
    </source>
</reference>
<feature type="compositionally biased region" description="Basic and acidic residues" evidence="1">
    <location>
        <begin position="317"/>
        <end position="332"/>
    </location>
</feature>
<dbReference type="OrthoDB" id="10634851at2759"/>
<accession>A0A9P9JFV1</accession>
<dbReference type="EMBL" id="JAGMUV010000005">
    <property type="protein sequence ID" value="KAH7156513.1"/>
    <property type="molecule type" value="Genomic_DNA"/>
</dbReference>
<name>A0A9P9JFV1_9HYPO</name>
<keyword evidence="3" id="KW-1185">Reference proteome</keyword>
<protein>
    <submittedName>
        <fullName evidence="2">Uncharacterized protein</fullName>
    </submittedName>
</protein>
<organism evidence="2 3">
    <name type="scientific">Dactylonectria macrodidyma</name>
    <dbReference type="NCBI Taxonomy" id="307937"/>
    <lineage>
        <taxon>Eukaryota</taxon>
        <taxon>Fungi</taxon>
        <taxon>Dikarya</taxon>
        <taxon>Ascomycota</taxon>
        <taxon>Pezizomycotina</taxon>
        <taxon>Sordariomycetes</taxon>
        <taxon>Hypocreomycetidae</taxon>
        <taxon>Hypocreales</taxon>
        <taxon>Nectriaceae</taxon>
        <taxon>Dactylonectria</taxon>
    </lineage>
</organism>
<proteinExistence type="predicted"/>
<sequence>MSSLHPLSSGYLVPMTLTRWTRAPTLACLAFLALLLIMATIAVTESPDTGDHSLSKRQFQLGRFLSGVAADQGSPMISAANDVQNLIPSENNPLLEPTTGVAQQGYPGTVAGAPEETVIGLSGRRQTSPLENAAPSSGLVDSNEQQWRSNGASHPFSQEAVSILLPPFDASTSANTVETQQQGNTRGGLTSGHVEETAVFSASQSLGAGLTLLPQSNIDGAIHATTSGSTTSEASSFALGSIPTQTTSLASVGDAPGATTTAQEANGTSGPTQLGGTSSQIAGPVTPNAADILPSITPSIAELLKPSTRPRSSSNGVHEEDGTKNQKAHLRENSPQTHTGQLCVIKQVVAGVLREVITQCSVARARPASPGIDDALNAAQEGPVHDSSDWIPGSEMGGNPSAQNQAPELLTTENTDSGNTRIREAALDPGIVGTVPLKILQLPPPLIN</sequence>
<evidence type="ECO:0000313" key="2">
    <source>
        <dbReference type="EMBL" id="KAH7156513.1"/>
    </source>
</evidence>
<dbReference type="AlphaFoldDB" id="A0A9P9JFV1"/>
<dbReference type="Proteomes" id="UP000738349">
    <property type="component" value="Unassembled WGS sequence"/>
</dbReference>
<evidence type="ECO:0000256" key="1">
    <source>
        <dbReference type="SAM" id="MobiDB-lite"/>
    </source>
</evidence>
<feature type="region of interest" description="Disordered" evidence="1">
    <location>
        <begin position="123"/>
        <end position="152"/>
    </location>
</feature>
<feature type="region of interest" description="Disordered" evidence="1">
    <location>
        <begin position="248"/>
        <end position="292"/>
    </location>
</feature>